<comment type="caution">
    <text evidence="2">The sequence shown here is derived from an EMBL/GenBank/DDBJ whole genome shotgun (WGS) entry which is preliminary data.</text>
</comment>
<keyword evidence="1" id="KW-0472">Membrane</keyword>
<dbReference type="AlphaFoldDB" id="A0A396SYG2"/>
<evidence type="ECO:0008006" key="4">
    <source>
        <dbReference type="Google" id="ProtNLM"/>
    </source>
</evidence>
<gene>
    <name evidence="2" type="ORF">DS835_03280</name>
</gene>
<dbReference type="SUPFAM" id="SSF54403">
    <property type="entry name" value="Cystatin/monellin"/>
    <property type="match status" value="1"/>
</dbReference>
<keyword evidence="1" id="KW-0812">Transmembrane</keyword>
<evidence type="ECO:0000313" key="3">
    <source>
        <dbReference type="Proteomes" id="UP000265862"/>
    </source>
</evidence>
<dbReference type="Proteomes" id="UP000265862">
    <property type="component" value="Unassembled WGS sequence"/>
</dbReference>
<accession>A0A396SYG2</accession>
<feature type="transmembrane region" description="Helical" evidence="1">
    <location>
        <begin position="12"/>
        <end position="32"/>
    </location>
</feature>
<keyword evidence="1" id="KW-1133">Transmembrane helix</keyword>
<sequence length="159" mass="18411">MIKDDTKQAITFLAWLTAIIIVLYFLLLAIFYKASKPERSQVQEINSLALSKTPIKHIEKNYHLNRGINSYALKGQAKKQSYYFIYLPGSKKAYLFSANKGVSEHVVRNKFSGKRANYSIIKVNLGWYKKQAVWEVTAKDQANRYTYQLYEFKNGKLLG</sequence>
<evidence type="ECO:0000313" key="2">
    <source>
        <dbReference type="EMBL" id="RHW54639.1"/>
    </source>
</evidence>
<dbReference type="InterPro" id="IPR046350">
    <property type="entry name" value="Cystatin_sf"/>
</dbReference>
<dbReference type="Gene3D" id="3.10.450.40">
    <property type="match status" value="1"/>
</dbReference>
<proteinExistence type="predicted"/>
<dbReference type="RefSeq" id="WP_118897818.1">
    <property type="nucleotide sequence ID" value="NZ_QOCV01000005.1"/>
</dbReference>
<name>A0A396SYG2_9LACO</name>
<protein>
    <recommendedName>
        <fullName evidence="4">DUF5590 domain-containing protein</fullName>
    </recommendedName>
</protein>
<organism evidence="2 3">
    <name type="scientific">Lactobacillus bombicola</name>
    <dbReference type="NCBI Taxonomy" id="1505723"/>
    <lineage>
        <taxon>Bacteria</taxon>
        <taxon>Bacillati</taxon>
        <taxon>Bacillota</taxon>
        <taxon>Bacilli</taxon>
        <taxon>Lactobacillales</taxon>
        <taxon>Lactobacillaceae</taxon>
        <taxon>Lactobacillus</taxon>
    </lineage>
</organism>
<evidence type="ECO:0000256" key="1">
    <source>
        <dbReference type="SAM" id="Phobius"/>
    </source>
</evidence>
<reference evidence="2 3" key="1">
    <citation type="submission" date="2018-07" db="EMBL/GenBank/DDBJ databases">
        <title>Genome sequences of six Lactobacillus spp. isolated from bumble bee guts.</title>
        <authorList>
            <person name="Motta E.V.S."/>
            <person name="Moran N.A."/>
        </authorList>
    </citation>
    <scope>NUCLEOTIDE SEQUENCE [LARGE SCALE GENOMIC DNA]</scope>
    <source>
        <strain evidence="2 3">OCC3</strain>
    </source>
</reference>
<dbReference type="EMBL" id="QOCV01000005">
    <property type="protein sequence ID" value="RHW54639.1"/>
    <property type="molecule type" value="Genomic_DNA"/>
</dbReference>